<dbReference type="EMBL" id="WHUW01000027">
    <property type="protein sequence ID" value="KAF8434744.1"/>
    <property type="molecule type" value="Genomic_DNA"/>
</dbReference>
<evidence type="ECO:0000313" key="3">
    <source>
        <dbReference type="Proteomes" id="UP001194468"/>
    </source>
</evidence>
<accession>A0AAD4BMV6</accession>
<dbReference type="Pfam" id="PF01926">
    <property type="entry name" value="MMR_HSR1"/>
    <property type="match status" value="1"/>
</dbReference>
<dbReference type="Gene3D" id="3.40.50.300">
    <property type="entry name" value="P-loop containing nucleotide triphosphate hydrolases"/>
    <property type="match status" value="1"/>
</dbReference>
<gene>
    <name evidence="2" type="ORF">L210DRAFT_3335941</name>
</gene>
<reference evidence="2" key="1">
    <citation type="submission" date="2019-10" db="EMBL/GenBank/DDBJ databases">
        <authorList>
            <consortium name="DOE Joint Genome Institute"/>
            <person name="Kuo A."/>
            <person name="Miyauchi S."/>
            <person name="Kiss E."/>
            <person name="Drula E."/>
            <person name="Kohler A."/>
            <person name="Sanchez-Garcia M."/>
            <person name="Andreopoulos B."/>
            <person name="Barry K.W."/>
            <person name="Bonito G."/>
            <person name="Buee M."/>
            <person name="Carver A."/>
            <person name="Chen C."/>
            <person name="Cichocki N."/>
            <person name="Clum A."/>
            <person name="Culley D."/>
            <person name="Crous P.W."/>
            <person name="Fauchery L."/>
            <person name="Girlanda M."/>
            <person name="Hayes R."/>
            <person name="Keri Z."/>
            <person name="LaButti K."/>
            <person name="Lipzen A."/>
            <person name="Lombard V."/>
            <person name="Magnuson J."/>
            <person name="Maillard F."/>
            <person name="Morin E."/>
            <person name="Murat C."/>
            <person name="Nolan M."/>
            <person name="Ohm R."/>
            <person name="Pangilinan J."/>
            <person name="Pereira M."/>
            <person name="Perotto S."/>
            <person name="Peter M."/>
            <person name="Riley R."/>
            <person name="Sitrit Y."/>
            <person name="Stielow B."/>
            <person name="Szollosi G."/>
            <person name="Zifcakova L."/>
            <person name="Stursova M."/>
            <person name="Spatafora J.W."/>
            <person name="Tedersoo L."/>
            <person name="Vaario L.-M."/>
            <person name="Yamada A."/>
            <person name="Yan M."/>
            <person name="Wang P."/>
            <person name="Xu J."/>
            <person name="Bruns T."/>
            <person name="Baldrian P."/>
            <person name="Vilgalys R."/>
            <person name="Henrissat B."/>
            <person name="Grigoriev I.V."/>
            <person name="Hibbett D."/>
            <person name="Nagy L.G."/>
            <person name="Martin F.M."/>
        </authorList>
    </citation>
    <scope>NUCLEOTIDE SEQUENCE</scope>
    <source>
        <strain evidence="2">BED1</strain>
    </source>
</reference>
<name>A0AAD4BMV6_BOLED</name>
<proteinExistence type="predicted"/>
<dbReference type="InterPro" id="IPR027417">
    <property type="entry name" value="P-loop_NTPase"/>
</dbReference>
<dbReference type="SUPFAM" id="SSF52540">
    <property type="entry name" value="P-loop containing nucleoside triphosphate hydrolases"/>
    <property type="match status" value="1"/>
</dbReference>
<protein>
    <recommendedName>
        <fullName evidence="1">G domain-containing protein</fullName>
    </recommendedName>
</protein>
<reference evidence="2" key="2">
    <citation type="journal article" date="2020" name="Nat. Commun.">
        <title>Large-scale genome sequencing of mycorrhizal fungi provides insights into the early evolution of symbiotic traits.</title>
        <authorList>
            <person name="Miyauchi S."/>
            <person name="Kiss E."/>
            <person name="Kuo A."/>
            <person name="Drula E."/>
            <person name="Kohler A."/>
            <person name="Sanchez-Garcia M."/>
            <person name="Morin E."/>
            <person name="Andreopoulos B."/>
            <person name="Barry K.W."/>
            <person name="Bonito G."/>
            <person name="Buee M."/>
            <person name="Carver A."/>
            <person name="Chen C."/>
            <person name="Cichocki N."/>
            <person name="Clum A."/>
            <person name="Culley D."/>
            <person name="Crous P.W."/>
            <person name="Fauchery L."/>
            <person name="Girlanda M."/>
            <person name="Hayes R.D."/>
            <person name="Keri Z."/>
            <person name="LaButti K."/>
            <person name="Lipzen A."/>
            <person name="Lombard V."/>
            <person name="Magnuson J."/>
            <person name="Maillard F."/>
            <person name="Murat C."/>
            <person name="Nolan M."/>
            <person name="Ohm R.A."/>
            <person name="Pangilinan J."/>
            <person name="Pereira M.F."/>
            <person name="Perotto S."/>
            <person name="Peter M."/>
            <person name="Pfister S."/>
            <person name="Riley R."/>
            <person name="Sitrit Y."/>
            <person name="Stielow J.B."/>
            <person name="Szollosi G."/>
            <person name="Zifcakova L."/>
            <person name="Stursova M."/>
            <person name="Spatafora J.W."/>
            <person name="Tedersoo L."/>
            <person name="Vaario L.M."/>
            <person name="Yamada A."/>
            <person name="Yan M."/>
            <person name="Wang P."/>
            <person name="Xu J."/>
            <person name="Bruns T."/>
            <person name="Baldrian P."/>
            <person name="Vilgalys R."/>
            <person name="Dunand C."/>
            <person name="Henrissat B."/>
            <person name="Grigoriev I.V."/>
            <person name="Hibbett D."/>
            <person name="Nagy L.G."/>
            <person name="Martin F.M."/>
        </authorList>
    </citation>
    <scope>NUCLEOTIDE SEQUENCE</scope>
    <source>
        <strain evidence="2">BED1</strain>
    </source>
</reference>
<feature type="non-terminal residue" evidence="2">
    <location>
        <position position="165"/>
    </location>
</feature>
<evidence type="ECO:0000259" key="1">
    <source>
        <dbReference type="Pfam" id="PF01926"/>
    </source>
</evidence>
<evidence type="ECO:0000313" key="2">
    <source>
        <dbReference type="EMBL" id="KAF8434744.1"/>
    </source>
</evidence>
<comment type="caution">
    <text evidence="2">The sequence shown here is derived from an EMBL/GenBank/DDBJ whole genome shotgun (WGS) entry which is preliminary data.</text>
</comment>
<keyword evidence="3" id="KW-1185">Reference proteome</keyword>
<dbReference type="AlphaFoldDB" id="A0AAD4BMV6"/>
<feature type="domain" description="G" evidence="1">
    <location>
        <begin position="2"/>
        <end position="114"/>
    </location>
</feature>
<sequence>NVILFGQRNAGMNSLINLMAGRNVAKTSSSTVESWTHQDRDYSFTLLGDDTQMLLLRLIDTVEEPELDVNTLTGAIEKTQKLVASLNETGDIDLLLFCVKAGRFTDSMQQSYHLFSKILCEGRVPLALVITHLEDEDVMESYWEINKQTFKMYGIDAVAHACIAS</sequence>
<dbReference type="GO" id="GO:0005525">
    <property type="term" value="F:GTP binding"/>
    <property type="evidence" value="ECO:0007669"/>
    <property type="project" value="InterPro"/>
</dbReference>
<feature type="non-terminal residue" evidence="2">
    <location>
        <position position="1"/>
    </location>
</feature>
<dbReference type="InterPro" id="IPR006073">
    <property type="entry name" value="GTP-bd"/>
</dbReference>
<organism evidence="2 3">
    <name type="scientific">Boletus edulis BED1</name>
    <dbReference type="NCBI Taxonomy" id="1328754"/>
    <lineage>
        <taxon>Eukaryota</taxon>
        <taxon>Fungi</taxon>
        <taxon>Dikarya</taxon>
        <taxon>Basidiomycota</taxon>
        <taxon>Agaricomycotina</taxon>
        <taxon>Agaricomycetes</taxon>
        <taxon>Agaricomycetidae</taxon>
        <taxon>Boletales</taxon>
        <taxon>Boletineae</taxon>
        <taxon>Boletaceae</taxon>
        <taxon>Boletoideae</taxon>
        <taxon>Boletus</taxon>
    </lineage>
</organism>
<dbReference type="Proteomes" id="UP001194468">
    <property type="component" value="Unassembled WGS sequence"/>
</dbReference>